<dbReference type="InterPro" id="IPR006094">
    <property type="entry name" value="Oxid_FAD_bind_N"/>
</dbReference>
<organism evidence="4 5">
    <name type="scientific">Stigmatella aurantiaca</name>
    <dbReference type="NCBI Taxonomy" id="41"/>
    <lineage>
        <taxon>Bacteria</taxon>
        <taxon>Pseudomonadati</taxon>
        <taxon>Myxococcota</taxon>
        <taxon>Myxococcia</taxon>
        <taxon>Myxococcales</taxon>
        <taxon>Cystobacterineae</taxon>
        <taxon>Archangiaceae</taxon>
        <taxon>Stigmatella</taxon>
    </lineage>
</organism>
<proteinExistence type="predicted"/>
<dbReference type="EMBL" id="FOAP01000036">
    <property type="protein sequence ID" value="SEN28477.1"/>
    <property type="molecule type" value="Genomic_DNA"/>
</dbReference>
<dbReference type="GO" id="GO:0016020">
    <property type="term" value="C:membrane"/>
    <property type="evidence" value="ECO:0007669"/>
    <property type="project" value="InterPro"/>
</dbReference>
<evidence type="ECO:0000313" key="5">
    <source>
        <dbReference type="Proteomes" id="UP000182719"/>
    </source>
</evidence>
<dbReference type="AlphaFoldDB" id="A0A1H8FB73"/>
<dbReference type="InterPro" id="IPR016166">
    <property type="entry name" value="FAD-bd_PCMH"/>
</dbReference>
<dbReference type="Gene3D" id="1.10.45.10">
    <property type="entry name" value="Vanillyl-alcohol Oxidase, Chain A, domain 4"/>
    <property type="match status" value="1"/>
</dbReference>
<dbReference type="InterPro" id="IPR016169">
    <property type="entry name" value="FAD-bd_PCMH_sub2"/>
</dbReference>
<keyword evidence="5" id="KW-1185">Reference proteome</keyword>
<dbReference type="Pfam" id="PF04030">
    <property type="entry name" value="ALO"/>
    <property type="match status" value="1"/>
</dbReference>
<name>A0A1H8FB73_STIAU</name>
<dbReference type="InterPro" id="IPR007173">
    <property type="entry name" value="ALO_C"/>
</dbReference>
<dbReference type="Gene3D" id="3.30.70.2520">
    <property type="match status" value="1"/>
</dbReference>
<dbReference type="PIRSF" id="PIRSF000136">
    <property type="entry name" value="LGO_GLO"/>
    <property type="match status" value="1"/>
</dbReference>
<evidence type="ECO:0000256" key="2">
    <source>
        <dbReference type="ARBA" id="ARBA00023002"/>
    </source>
</evidence>
<dbReference type="InterPro" id="IPR016171">
    <property type="entry name" value="Vanillyl_alc_oxidase_C-sub2"/>
</dbReference>
<evidence type="ECO:0000313" key="4">
    <source>
        <dbReference type="EMBL" id="SEN28477.1"/>
    </source>
</evidence>
<dbReference type="PANTHER" id="PTHR43762:SF1">
    <property type="entry name" value="D-ARABINONO-1,4-LACTONE OXIDASE"/>
    <property type="match status" value="1"/>
</dbReference>
<dbReference type="OrthoDB" id="9800184at2"/>
<keyword evidence="1" id="KW-0274">FAD</keyword>
<dbReference type="Proteomes" id="UP000182719">
    <property type="component" value="Unassembled WGS sequence"/>
</dbReference>
<accession>A0A1H8FB73</accession>
<dbReference type="GO" id="GO:0003885">
    <property type="term" value="F:D-arabinono-1,4-lactone oxidase activity"/>
    <property type="evidence" value="ECO:0007669"/>
    <property type="project" value="InterPro"/>
</dbReference>
<dbReference type="Gene3D" id="3.30.70.2530">
    <property type="match status" value="1"/>
</dbReference>
<dbReference type="Gene3D" id="3.30.465.10">
    <property type="match status" value="1"/>
</dbReference>
<gene>
    <name evidence="4" type="ORF">SAMN05444354_13651</name>
</gene>
<dbReference type="Gene3D" id="3.30.43.10">
    <property type="entry name" value="Uridine Diphospho-n-acetylenolpyruvylglucosamine Reductase, domain 2"/>
    <property type="match status" value="1"/>
</dbReference>
<dbReference type="SUPFAM" id="SSF56176">
    <property type="entry name" value="FAD-binding/transporter-associated domain-like"/>
    <property type="match status" value="1"/>
</dbReference>
<protein>
    <submittedName>
        <fullName evidence="4">Xylitol oxidase</fullName>
    </submittedName>
</protein>
<sequence length="418" mass="44953">MPHHTNWARNVEYSAARFHRPTSLDEVKEIVAKAKAVSALGSGHSFNTLADTPGDLISLEAFNPEAVLDREARTVTASGGIRYGELGARLQAEGFALANLASLPHISVAGAIATATHGSGCANRSLASAVAGLTLVTASGETLALTRTSPDFAGAVVGLGALGIVTSVTLDIEPTFTVAVSVYEELAWDTLLNHFDAITGAAYSVSLFTNWARDTIDQVWLKQRSSGALPVAGQRFHGAVPARVQRHPVRGVSPEACTGQLGIAGHWIDRLSHFRLDFTPSQGDELQSEYILPRAHAAEAIQALRALAGRIAPLLHIAEIRTIAADGLWLSMAYREASVGFHFTWKRLQPEVEALLPILEEALAPFRARPHWGKLFHAQAGHIATLYEKLPAFVSLAERLDPGHKFRNDFLTRHVFGG</sequence>
<dbReference type="InterPro" id="IPR016167">
    <property type="entry name" value="FAD-bd_PCMH_sub1"/>
</dbReference>
<dbReference type="InterPro" id="IPR010031">
    <property type="entry name" value="FAD_lactone_oxidase-like"/>
</dbReference>
<dbReference type="RefSeq" id="WP_075011334.1">
    <property type="nucleotide sequence ID" value="NZ_FOAP01000036.1"/>
</dbReference>
<dbReference type="Pfam" id="PF01565">
    <property type="entry name" value="FAD_binding_4"/>
    <property type="match status" value="1"/>
</dbReference>
<dbReference type="GO" id="GO:0071949">
    <property type="term" value="F:FAD binding"/>
    <property type="evidence" value="ECO:0007669"/>
    <property type="project" value="InterPro"/>
</dbReference>
<dbReference type="InterPro" id="IPR036318">
    <property type="entry name" value="FAD-bd_PCMH-like_sf"/>
</dbReference>
<evidence type="ECO:0000256" key="1">
    <source>
        <dbReference type="ARBA" id="ARBA00022827"/>
    </source>
</evidence>
<dbReference type="PANTHER" id="PTHR43762">
    <property type="entry name" value="L-GULONOLACTONE OXIDASE"/>
    <property type="match status" value="1"/>
</dbReference>
<evidence type="ECO:0000259" key="3">
    <source>
        <dbReference type="PROSITE" id="PS51387"/>
    </source>
</evidence>
<feature type="domain" description="FAD-binding PCMH-type" evidence="3">
    <location>
        <begin position="11"/>
        <end position="175"/>
    </location>
</feature>
<dbReference type="PROSITE" id="PS51387">
    <property type="entry name" value="FAD_PCMH"/>
    <property type="match status" value="1"/>
</dbReference>
<reference evidence="5" key="1">
    <citation type="submission" date="2016-10" db="EMBL/GenBank/DDBJ databases">
        <authorList>
            <person name="Varghese N."/>
            <person name="Submissions S."/>
        </authorList>
    </citation>
    <scope>NUCLEOTIDE SEQUENCE [LARGE SCALE GENOMIC DNA]</scope>
    <source>
        <strain evidence="5">DSM 17044</strain>
    </source>
</reference>
<keyword evidence="2" id="KW-0560">Oxidoreductase</keyword>
<keyword evidence="1" id="KW-0285">Flavoprotein</keyword>
<dbReference type="GO" id="GO:0080049">
    <property type="term" value="F:L-gulono-1,4-lactone dehydrogenase activity"/>
    <property type="evidence" value="ECO:0007669"/>
    <property type="project" value="TreeGrafter"/>
</dbReference>